<evidence type="ECO:0000313" key="2">
    <source>
        <dbReference type="EMBL" id="QHS93503.1"/>
    </source>
</evidence>
<name>A0A6C0BQH1_9ZZZZ</name>
<protein>
    <recommendedName>
        <fullName evidence="3">DUF2784 domain-containing protein</fullName>
    </recommendedName>
</protein>
<feature type="transmembrane region" description="Helical" evidence="1">
    <location>
        <begin position="89"/>
        <end position="106"/>
    </location>
</feature>
<proteinExistence type="predicted"/>
<sequence length="112" mass="12353">MMSAAALGRVLWAVHLTLAALAFGLTMFGPAALLPYLSVFWVLMLTMYVVNRGCVITHLEQYLTGDDITIVDPFLTALRLPTSTRNRNILTLLGGTTMLLVTLARFNKSPRQ</sequence>
<evidence type="ECO:0008006" key="3">
    <source>
        <dbReference type="Google" id="ProtNLM"/>
    </source>
</evidence>
<reference evidence="2" key="1">
    <citation type="journal article" date="2020" name="Nature">
        <title>Giant virus diversity and host interactions through global metagenomics.</title>
        <authorList>
            <person name="Schulz F."/>
            <person name="Roux S."/>
            <person name="Paez-Espino D."/>
            <person name="Jungbluth S."/>
            <person name="Walsh D.A."/>
            <person name="Denef V.J."/>
            <person name="McMahon K.D."/>
            <person name="Konstantinidis K.T."/>
            <person name="Eloe-Fadrosh E.A."/>
            <person name="Kyrpides N.C."/>
            <person name="Woyke T."/>
        </authorList>
    </citation>
    <scope>NUCLEOTIDE SEQUENCE</scope>
    <source>
        <strain evidence="2">GVMAG-M-3300017989-17</strain>
    </source>
</reference>
<keyword evidence="1" id="KW-1133">Transmembrane helix</keyword>
<keyword evidence="1" id="KW-0472">Membrane</keyword>
<feature type="transmembrane region" description="Helical" evidence="1">
    <location>
        <begin position="29"/>
        <end position="50"/>
    </location>
</feature>
<dbReference type="EMBL" id="MN739205">
    <property type="protein sequence ID" value="QHS93503.1"/>
    <property type="molecule type" value="Genomic_DNA"/>
</dbReference>
<dbReference type="AlphaFoldDB" id="A0A6C0BQH1"/>
<evidence type="ECO:0000256" key="1">
    <source>
        <dbReference type="SAM" id="Phobius"/>
    </source>
</evidence>
<organism evidence="2">
    <name type="scientific">viral metagenome</name>
    <dbReference type="NCBI Taxonomy" id="1070528"/>
    <lineage>
        <taxon>unclassified sequences</taxon>
        <taxon>metagenomes</taxon>
        <taxon>organismal metagenomes</taxon>
    </lineage>
</organism>
<accession>A0A6C0BQH1</accession>
<keyword evidence="1" id="KW-0812">Transmembrane</keyword>